<gene>
    <name evidence="2" type="ORF">GCM10010832_05280</name>
</gene>
<reference evidence="3" key="1">
    <citation type="journal article" date="2019" name="Int. J. Syst. Evol. Microbiol.">
        <title>The Global Catalogue of Microorganisms (GCM) 10K type strain sequencing project: providing services to taxonomists for standard genome sequencing and annotation.</title>
        <authorList>
            <consortium name="The Broad Institute Genomics Platform"/>
            <consortium name="The Broad Institute Genome Sequencing Center for Infectious Disease"/>
            <person name="Wu L."/>
            <person name="Ma J."/>
        </authorList>
    </citation>
    <scope>NUCLEOTIDE SEQUENCE [LARGE SCALE GENOMIC DNA]</scope>
    <source>
        <strain evidence="3">CGMCC 1.12931</strain>
    </source>
</reference>
<sequence length="101" mass="11839">MSMEEKEDKTVLQIVLVMLKIVQFLISNFFFGLFIAVIYYFIWTYVNYDSKAAIGLVISHALVMKFIRPIVFDSENDDEGLRKDIKVEIDLVKKQLIEIDE</sequence>
<keyword evidence="3" id="KW-1185">Reference proteome</keyword>
<feature type="transmembrane region" description="Helical" evidence="1">
    <location>
        <begin position="48"/>
        <end position="67"/>
    </location>
</feature>
<organism evidence="2 3">
    <name type="scientific">Psychroflexus planctonicus</name>
    <dbReference type="NCBI Taxonomy" id="1526575"/>
    <lineage>
        <taxon>Bacteria</taxon>
        <taxon>Pseudomonadati</taxon>
        <taxon>Bacteroidota</taxon>
        <taxon>Flavobacteriia</taxon>
        <taxon>Flavobacteriales</taxon>
        <taxon>Flavobacteriaceae</taxon>
        <taxon>Psychroflexus</taxon>
    </lineage>
</organism>
<name>A0ABQ1SEJ0_9FLAO</name>
<protein>
    <submittedName>
        <fullName evidence="2">Uncharacterized protein</fullName>
    </submittedName>
</protein>
<comment type="caution">
    <text evidence="2">The sequence shown here is derived from an EMBL/GenBank/DDBJ whole genome shotgun (WGS) entry which is preliminary data.</text>
</comment>
<keyword evidence="1" id="KW-0472">Membrane</keyword>
<keyword evidence="1" id="KW-0812">Transmembrane</keyword>
<evidence type="ECO:0000313" key="3">
    <source>
        <dbReference type="Proteomes" id="UP000599179"/>
    </source>
</evidence>
<keyword evidence="1" id="KW-1133">Transmembrane helix</keyword>
<feature type="transmembrane region" description="Helical" evidence="1">
    <location>
        <begin position="21"/>
        <end position="42"/>
    </location>
</feature>
<proteinExistence type="predicted"/>
<dbReference type="Proteomes" id="UP000599179">
    <property type="component" value="Unassembled WGS sequence"/>
</dbReference>
<evidence type="ECO:0000256" key="1">
    <source>
        <dbReference type="SAM" id="Phobius"/>
    </source>
</evidence>
<accession>A0ABQ1SEJ0</accession>
<dbReference type="EMBL" id="BMGM01000002">
    <property type="protein sequence ID" value="GGE27532.1"/>
    <property type="molecule type" value="Genomic_DNA"/>
</dbReference>
<evidence type="ECO:0000313" key="2">
    <source>
        <dbReference type="EMBL" id="GGE27532.1"/>
    </source>
</evidence>